<evidence type="ECO:0008006" key="4">
    <source>
        <dbReference type="Google" id="ProtNLM"/>
    </source>
</evidence>
<proteinExistence type="predicted"/>
<comment type="caution">
    <text evidence="2">The sequence shown here is derived from an EMBL/GenBank/DDBJ whole genome shotgun (WGS) entry which is preliminary data.</text>
</comment>
<reference evidence="2 3" key="1">
    <citation type="submission" date="2017-04" db="EMBL/GenBank/DDBJ databases">
        <title>Accumulation and expression of multiple antibiotic resistance genes in Arcobacter cryaerophilus that thrives in sewage.</title>
        <authorList>
            <person name="Millar J.A."/>
            <person name="Raghavan R."/>
        </authorList>
    </citation>
    <scope>NUCLEOTIDE SEQUENCE [LARGE SCALE GENOMIC DNA]</scope>
    <source>
        <strain evidence="2 3">AZT-1</strain>
    </source>
</reference>
<keyword evidence="1" id="KW-0812">Transmembrane</keyword>
<organism evidence="2 3">
    <name type="scientific">Aliarcobacter cryaerophilus</name>
    <dbReference type="NCBI Taxonomy" id="28198"/>
    <lineage>
        <taxon>Bacteria</taxon>
        <taxon>Pseudomonadati</taxon>
        <taxon>Campylobacterota</taxon>
        <taxon>Epsilonproteobacteria</taxon>
        <taxon>Campylobacterales</taxon>
        <taxon>Arcobacteraceae</taxon>
        <taxon>Aliarcobacter</taxon>
    </lineage>
</organism>
<name>A0A1V9VA68_9BACT</name>
<dbReference type="EMBL" id="LNTC01000161">
    <property type="protein sequence ID" value="OQR40892.1"/>
    <property type="molecule type" value="Genomic_DNA"/>
</dbReference>
<evidence type="ECO:0000256" key="1">
    <source>
        <dbReference type="SAM" id="Phobius"/>
    </source>
</evidence>
<dbReference type="AlphaFoldDB" id="A0A1V9VA68"/>
<sequence length="109" mass="11621">QQEWWLKDIISNLSNPEAFLGAITLGAFTDNAAITYLGSLVEGLSDEFKYYLVAGAVTGGGLTIIANAPNPAGAAILKSHFQDNSIDPRFLFLGALVPTIISSLCFIFL</sequence>
<feature type="transmembrane region" description="Helical" evidence="1">
    <location>
        <begin position="50"/>
        <end position="69"/>
    </location>
</feature>
<feature type="transmembrane region" description="Helical" evidence="1">
    <location>
        <begin position="89"/>
        <end position="108"/>
    </location>
</feature>
<accession>A0A1V9VA68</accession>
<keyword evidence="1" id="KW-0472">Membrane</keyword>
<dbReference type="InterPro" id="IPR009978">
    <property type="entry name" value="Na_H_antiport_3"/>
</dbReference>
<feature type="transmembrane region" description="Helical" evidence="1">
    <location>
        <begin position="18"/>
        <end position="38"/>
    </location>
</feature>
<dbReference type="Pfam" id="PF07399">
    <property type="entry name" value="Na_H_antiport_3"/>
    <property type="match status" value="1"/>
</dbReference>
<protein>
    <recommendedName>
        <fullName evidence="4">Sodium:proton antiporter</fullName>
    </recommendedName>
</protein>
<evidence type="ECO:0000313" key="2">
    <source>
        <dbReference type="EMBL" id="OQR40892.1"/>
    </source>
</evidence>
<keyword evidence="1" id="KW-1133">Transmembrane helix</keyword>
<feature type="non-terminal residue" evidence="2">
    <location>
        <position position="1"/>
    </location>
</feature>
<evidence type="ECO:0000313" key="3">
    <source>
        <dbReference type="Proteomes" id="UP000192599"/>
    </source>
</evidence>
<dbReference type="Proteomes" id="UP000192599">
    <property type="component" value="Unassembled WGS sequence"/>
</dbReference>
<gene>
    <name evidence="2" type="ORF">AS859_08975</name>
</gene>